<dbReference type="Gene3D" id="2.30.30.110">
    <property type="match status" value="1"/>
</dbReference>
<dbReference type="InterPro" id="IPR003477">
    <property type="entry name" value="PemK-like"/>
</dbReference>
<dbReference type="SUPFAM" id="SSF50118">
    <property type="entry name" value="Cell growth inhibitor/plasmid maintenance toxic component"/>
    <property type="match status" value="1"/>
</dbReference>
<sequence length="152" mass="17769">MALNRQVRSNKELVEELQNRIATNSLSRSEIDEELGGKIKELRENLITGYKRVEASQELQKELEIWDELEDDEYNNFQNLLSKRVIVAIITTKELEKIELFEVLVEKTAENGLEENSKILLNYPRVVHKKRLKNGYLLGKISNELMEKVRKA</sequence>
<keyword evidence="2" id="KW-1185">Reference proteome</keyword>
<name>A0A9N8V489_9GLOM</name>
<dbReference type="GO" id="GO:0003677">
    <property type="term" value="F:DNA binding"/>
    <property type="evidence" value="ECO:0007669"/>
    <property type="project" value="InterPro"/>
</dbReference>
<proteinExistence type="predicted"/>
<organism evidence="1 2">
    <name type="scientific">Ambispora leptoticha</name>
    <dbReference type="NCBI Taxonomy" id="144679"/>
    <lineage>
        <taxon>Eukaryota</taxon>
        <taxon>Fungi</taxon>
        <taxon>Fungi incertae sedis</taxon>
        <taxon>Mucoromycota</taxon>
        <taxon>Glomeromycotina</taxon>
        <taxon>Glomeromycetes</taxon>
        <taxon>Archaeosporales</taxon>
        <taxon>Ambisporaceae</taxon>
        <taxon>Ambispora</taxon>
    </lineage>
</organism>
<dbReference type="OrthoDB" id="2423972at2759"/>
<gene>
    <name evidence="1" type="ORF">ALEPTO_LOCUS36</name>
</gene>
<protein>
    <submittedName>
        <fullName evidence="1">6965_t:CDS:1</fullName>
    </submittedName>
</protein>
<evidence type="ECO:0000313" key="2">
    <source>
        <dbReference type="Proteomes" id="UP000789508"/>
    </source>
</evidence>
<dbReference type="InterPro" id="IPR011067">
    <property type="entry name" value="Plasmid_toxin/cell-grow_inhib"/>
</dbReference>
<comment type="caution">
    <text evidence="1">The sequence shown here is derived from an EMBL/GenBank/DDBJ whole genome shotgun (WGS) entry which is preliminary data.</text>
</comment>
<dbReference type="Proteomes" id="UP000789508">
    <property type="component" value="Unassembled WGS sequence"/>
</dbReference>
<dbReference type="EMBL" id="CAJVPS010000001">
    <property type="protein sequence ID" value="CAG8437575.1"/>
    <property type="molecule type" value="Genomic_DNA"/>
</dbReference>
<reference evidence="1" key="1">
    <citation type="submission" date="2021-06" db="EMBL/GenBank/DDBJ databases">
        <authorList>
            <person name="Kallberg Y."/>
            <person name="Tangrot J."/>
            <person name="Rosling A."/>
        </authorList>
    </citation>
    <scope>NUCLEOTIDE SEQUENCE</scope>
    <source>
        <strain evidence="1">FL130A</strain>
    </source>
</reference>
<dbReference type="Pfam" id="PF02452">
    <property type="entry name" value="PemK_toxin"/>
    <property type="match status" value="1"/>
</dbReference>
<evidence type="ECO:0000313" key="1">
    <source>
        <dbReference type="EMBL" id="CAG8437575.1"/>
    </source>
</evidence>
<dbReference type="AlphaFoldDB" id="A0A9N8V489"/>
<accession>A0A9N8V489</accession>